<comment type="caution">
    <text evidence="7">Lacks conserved residue(s) required for the propagation of feature annotation.</text>
</comment>
<dbReference type="Gene3D" id="1.20.120.430">
    <property type="entry name" value="tRNA modification GTPase MnmE domain 2"/>
    <property type="match status" value="1"/>
</dbReference>
<dbReference type="InterPro" id="IPR018948">
    <property type="entry name" value="GTP-bd_TrmE_N"/>
</dbReference>
<dbReference type="Gene3D" id="3.30.1360.120">
    <property type="entry name" value="Probable tRNA modification gtpase trme, domain 1"/>
    <property type="match status" value="1"/>
</dbReference>
<dbReference type="NCBIfam" id="NF003661">
    <property type="entry name" value="PRK05291.1-3"/>
    <property type="match status" value="1"/>
</dbReference>
<dbReference type="SUPFAM" id="SSF116878">
    <property type="entry name" value="TrmE connector domain"/>
    <property type="match status" value="1"/>
</dbReference>
<dbReference type="RefSeq" id="WP_069203988.1">
    <property type="nucleotide sequence ID" value="NZ_CP014168.1"/>
</dbReference>
<sequence>MDTIFAVSSGAAPAAISVLRISGAGAFAAARALCGRLPEPRIASLRALRDPVSGMLLDRGLVLVFPGPNSATGEDIVELHVHGGRATQRALEAALGAIEGLRPAEAGEFTRRALEHGRIDLTEAEGLGDLLSAETEHQRRAALRLSEGGLRQQIEGWNDRLVDVAASIEAALDFSDEDDVPEAVSAQSGSVLAALSDEIGTLVAAPSVERLRDGIRVVIAGPPNSGKSTLINRLAGRDVAIVSATAGTTRDRIEVPVTRSGIAYLLTDTAGLRDEGADEIERIGIGRAIDAIAASDILLWLDDAPPPYAGAMWLHARCDVPRRTSLPPGRELAISAASGEGIAALWSALEARASALGSSPDEMAINARQRGLLASAEEILRAGSAEPDILLRAEAIRSARALFDSITGRANVEAVLDALFGRFCIGK</sequence>
<dbReference type="InterPro" id="IPR027266">
    <property type="entry name" value="TrmE/GcvT-like"/>
</dbReference>
<evidence type="ECO:0000313" key="11">
    <source>
        <dbReference type="EMBL" id="AOH83414.1"/>
    </source>
</evidence>
<comment type="function">
    <text evidence="7">Exhibits a very high intrinsic GTPase hydrolysis rate. Involved in the addition of a carboxymethylaminomethyl (cmnm) group at the wobble position (U34) of certain tRNAs, forming tRNA-cmnm(5)s(2)U34.</text>
</comment>
<evidence type="ECO:0000256" key="4">
    <source>
        <dbReference type="ARBA" id="ARBA00022801"/>
    </source>
</evidence>
<keyword evidence="12" id="KW-1185">Reference proteome</keyword>
<evidence type="ECO:0000259" key="10">
    <source>
        <dbReference type="Pfam" id="PF12631"/>
    </source>
</evidence>
<evidence type="ECO:0000256" key="3">
    <source>
        <dbReference type="ARBA" id="ARBA00022741"/>
    </source>
</evidence>
<organism evidence="11 12">
    <name type="scientific">Sphingomonas panacis</name>
    <dbReference type="NCBI Taxonomy" id="1560345"/>
    <lineage>
        <taxon>Bacteria</taxon>
        <taxon>Pseudomonadati</taxon>
        <taxon>Pseudomonadota</taxon>
        <taxon>Alphaproteobacteria</taxon>
        <taxon>Sphingomonadales</taxon>
        <taxon>Sphingomonadaceae</taxon>
        <taxon>Sphingomonas</taxon>
    </lineage>
</organism>
<dbReference type="InterPro" id="IPR005225">
    <property type="entry name" value="Small_GTP-bd"/>
</dbReference>
<dbReference type="GO" id="GO:0005525">
    <property type="term" value="F:GTP binding"/>
    <property type="evidence" value="ECO:0007669"/>
    <property type="project" value="UniProtKB-UniRule"/>
</dbReference>
<dbReference type="GO" id="GO:0002098">
    <property type="term" value="P:tRNA wobble uridine modification"/>
    <property type="evidence" value="ECO:0007669"/>
    <property type="project" value="TreeGrafter"/>
</dbReference>
<dbReference type="AlphaFoldDB" id="A0A1B3Z7L6"/>
<dbReference type="InterPro" id="IPR004520">
    <property type="entry name" value="GTPase_MnmE"/>
</dbReference>
<proteinExistence type="inferred from homology"/>
<dbReference type="SUPFAM" id="SSF103025">
    <property type="entry name" value="Folate-binding domain"/>
    <property type="match status" value="1"/>
</dbReference>
<dbReference type="HAMAP" id="MF_00379">
    <property type="entry name" value="GTPase_MnmE"/>
    <property type="match status" value="1"/>
</dbReference>
<keyword evidence="2 7" id="KW-0819">tRNA processing</keyword>
<evidence type="ECO:0000313" key="12">
    <source>
        <dbReference type="Proteomes" id="UP000094256"/>
    </source>
</evidence>
<feature type="domain" description="MnmE helical" evidence="10">
    <location>
        <begin position="121"/>
        <end position="424"/>
    </location>
</feature>
<evidence type="ECO:0000256" key="2">
    <source>
        <dbReference type="ARBA" id="ARBA00022694"/>
    </source>
</evidence>
<reference evidence="11 12" key="1">
    <citation type="submission" date="2016-01" db="EMBL/GenBank/DDBJ databases">
        <title>Complete genome and mega plasmid sequence of Sphingomonas panacis DCY99 elicits systemic resistance in rice to Xanthomonas oryzae.</title>
        <authorList>
            <person name="Kim Y.J."/>
            <person name="Yang D.C."/>
            <person name="Sing P."/>
        </authorList>
    </citation>
    <scope>NUCLEOTIDE SEQUENCE [LARGE SCALE GENOMIC DNA]</scope>
    <source>
        <strain evidence="11 12">DCY99</strain>
    </source>
</reference>
<dbReference type="GO" id="GO:0046872">
    <property type="term" value="F:metal ion binding"/>
    <property type="evidence" value="ECO:0007669"/>
    <property type="project" value="UniProtKB-KW"/>
</dbReference>
<dbReference type="EC" id="3.6.-.-" evidence="7"/>
<accession>A0A1B3Z7L6</accession>
<dbReference type="Proteomes" id="UP000094256">
    <property type="component" value="Chromosome"/>
</dbReference>
<evidence type="ECO:0000259" key="8">
    <source>
        <dbReference type="Pfam" id="PF01926"/>
    </source>
</evidence>
<dbReference type="InterPro" id="IPR027368">
    <property type="entry name" value="MnmE_dom2"/>
</dbReference>
<comment type="subunit">
    <text evidence="7">Homodimer. Heterotetramer of two MnmE and two MnmG subunits.</text>
</comment>
<dbReference type="GO" id="GO:0005737">
    <property type="term" value="C:cytoplasm"/>
    <property type="evidence" value="ECO:0007669"/>
    <property type="project" value="UniProtKB-SubCell"/>
</dbReference>
<feature type="binding site" evidence="7">
    <location>
        <begin position="268"/>
        <end position="271"/>
    </location>
    <ligand>
        <name>GTP</name>
        <dbReference type="ChEBI" id="CHEBI:37565"/>
    </ligand>
</feature>
<feature type="domain" description="GTP-binding protein TrmE N-terminal" evidence="9">
    <location>
        <begin position="3"/>
        <end position="118"/>
    </location>
</feature>
<dbReference type="KEGG" id="span:AWL63_04965"/>
<name>A0A1B3Z7L6_9SPHN</name>
<feature type="binding site" evidence="7">
    <location>
        <position position="118"/>
    </location>
    <ligand>
        <name>(6S)-5-formyl-5,6,7,8-tetrahydrofolate</name>
        <dbReference type="ChEBI" id="CHEBI:57457"/>
    </ligand>
</feature>
<feature type="binding site" evidence="7">
    <location>
        <position position="249"/>
    </location>
    <ligand>
        <name>Mg(2+)</name>
        <dbReference type="ChEBI" id="CHEBI:18420"/>
    </ligand>
</feature>
<keyword evidence="4 7" id="KW-0378">Hydrolase</keyword>
<dbReference type="FunFam" id="3.30.1360.120:FF:000007">
    <property type="entry name" value="tRNA modification GTPase GTPBP3, mitochondrial"/>
    <property type="match status" value="1"/>
</dbReference>
<dbReference type="CDD" id="cd14858">
    <property type="entry name" value="TrmE_N"/>
    <property type="match status" value="1"/>
</dbReference>
<dbReference type="Pfam" id="PF01926">
    <property type="entry name" value="MMR_HSR1"/>
    <property type="match status" value="1"/>
</dbReference>
<keyword evidence="7" id="KW-0460">Magnesium</keyword>
<comment type="subcellular location">
    <subcellularLocation>
        <location evidence="7">Cytoplasm</location>
    </subcellularLocation>
</comment>
<dbReference type="InterPro" id="IPR031168">
    <property type="entry name" value="G_TrmE"/>
</dbReference>
<feature type="binding site" evidence="7">
    <location>
        <position position="427"/>
    </location>
    <ligand>
        <name>(6S)-5-formyl-5,6,7,8-tetrahydrofolate</name>
        <dbReference type="ChEBI" id="CHEBI:57457"/>
    </ligand>
</feature>
<dbReference type="Pfam" id="PF10396">
    <property type="entry name" value="TrmE_N"/>
    <property type="match status" value="1"/>
</dbReference>
<dbReference type="SUPFAM" id="SSF52540">
    <property type="entry name" value="P-loop containing nucleoside triphosphate hydrolases"/>
    <property type="match status" value="1"/>
</dbReference>
<comment type="similarity">
    <text evidence="1 7">Belongs to the TRAFAC class TrmE-Era-EngA-EngB-Septin-like GTPase superfamily. TrmE GTPase family.</text>
</comment>
<feature type="binding site" evidence="7">
    <location>
        <begin position="224"/>
        <end position="229"/>
    </location>
    <ligand>
        <name>GTP</name>
        <dbReference type="ChEBI" id="CHEBI:37565"/>
    </ligand>
</feature>
<dbReference type="Pfam" id="PF12631">
    <property type="entry name" value="MnmE_helical"/>
    <property type="match status" value="1"/>
</dbReference>
<evidence type="ECO:0000256" key="5">
    <source>
        <dbReference type="ARBA" id="ARBA00022958"/>
    </source>
</evidence>
<evidence type="ECO:0000256" key="7">
    <source>
        <dbReference type="HAMAP-Rule" id="MF_00379"/>
    </source>
</evidence>
<dbReference type="OrthoDB" id="9805918at2"/>
<dbReference type="Gene3D" id="3.40.50.300">
    <property type="entry name" value="P-loop containing nucleotide triphosphate hydrolases"/>
    <property type="match status" value="1"/>
</dbReference>
<feature type="binding site" evidence="7">
    <location>
        <position position="228"/>
    </location>
    <ligand>
        <name>Mg(2+)</name>
        <dbReference type="ChEBI" id="CHEBI:18420"/>
    </ligand>
</feature>
<comment type="cofactor">
    <cofactor evidence="7">
        <name>K(+)</name>
        <dbReference type="ChEBI" id="CHEBI:29103"/>
    </cofactor>
    <text evidence="7">Binds 1 potassium ion per subunit.</text>
</comment>
<feature type="binding site" evidence="7">
    <location>
        <begin position="243"/>
        <end position="249"/>
    </location>
    <ligand>
        <name>GTP</name>
        <dbReference type="ChEBI" id="CHEBI:37565"/>
    </ligand>
</feature>
<keyword evidence="3 7" id="KW-0547">Nucleotide-binding</keyword>
<keyword evidence="7" id="KW-0479">Metal-binding</keyword>
<evidence type="ECO:0000256" key="6">
    <source>
        <dbReference type="ARBA" id="ARBA00023134"/>
    </source>
</evidence>
<dbReference type="GO" id="GO:0003924">
    <property type="term" value="F:GTPase activity"/>
    <property type="evidence" value="ECO:0007669"/>
    <property type="project" value="UniProtKB-UniRule"/>
</dbReference>
<dbReference type="CDD" id="cd04164">
    <property type="entry name" value="trmE"/>
    <property type="match status" value="1"/>
</dbReference>
<dbReference type="InterPro" id="IPR025867">
    <property type="entry name" value="MnmE_helical"/>
</dbReference>
<keyword evidence="5 7" id="KW-0630">Potassium</keyword>
<dbReference type="InterPro" id="IPR027417">
    <property type="entry name" value="P-loop_NTPase"/>
</dbReference>
<keyword evidence="6 7" id="KW-0342">GTP-binding</keyword>
<keyword evidence="7" id="KW-0963">Cytoplasm</keyword>
<dbReference type="STRING" id="1560345.AWL63_04965"/>
<dbReference type="EMBL" id="CP014168">
    <property type="protein sequence ID" value="AOH83414.1"/>
    <property type="molecule type" value="Genomic_DNA"/>
</dbReference>
<dbReference type="PANTHER" id="PTHR42714:SF2">
    <property type="entry name" value="TRNA MODIFICATION GTPASE GTPBP3, MITOCHONDRIAL"/>
    <property type="match status" value="1"/>
</dbReference>
<dbReference type="InterPro" id="IPR006073">
    <property type="entry name" value="GTP-bd"/>
</dbReference>
<gene>
    <name evidence="7" type="primary">mnmE</name>
    <name evidence="7" type="synonym">trmE</name>
    <name evidence="11" type="ORF">AWL63_04965</name>
</gene>
<protein>
    <recommendedName>
        <fullName evidence="7">tRNA modification GTPase MnmE</fullName>
        <ecNumber evidence="7">3.6.-.-</ecNumber>
    </recommendedName>
</protein>
<feature type="binding site" evidence="7">
    <location>
        <position position="78"/>
    </location>
    <ligand>
        <name>(6S)-5-formyl-5,6,7,8-tetrahydrofolate</name>
        <dbReference type="ChEBI" id="CHEBI:57457"/>
    </ligand>
</feature>
<dbReference type="GO" id="GO:0030488">
    <property type="term" value="P:tRNA methylation"/>
    <property type="evidence" value="ECO:0007669"/>
    <property type="project" value="TreeGrafter"/>
</dbReference>
<dbReference type="PANTHER" id="PTHR42714">
    <property type="entry name" value="TRNA MODIFICATION GTPASE GTPBP3"/>
    <property type="match status" value="1"/>
</dbReference>
<dbReference type="NCBIfam" id="TIGR00231">
    <property type="entry name" value="small_GTP"/>
    <property type="match status" value="1"/>
</dbReference>
<feature type="domain" description="G" evidence="8">
    <location>
        <begin position="216"/>
        <end position="304"/>
    </location>
</feature>
<feature type="binding site" evidence="7">
    <location>
        <position position="20"/>
    </location>
    <ligand>
        <name>(6S)-5-formyl-5,6,7,8-tetrahydrofolate</name>
        <dbReference type="ChEBI" id="CHEBI:57457"/>
    </ligand>
</feature>
<evidence type="ECO:0000256" key="1">
    <source>
        <dbReference type="ARBA" id="ARBA00011043"/>
    </source>
</evidence>
<evidence type="ECO:0000259" key="9">
    <source>
        <dbReference type="Pfam" id="PF10396"/>
    </source>
</evidence>